<dbReference type="EMBL" id="ADCP02000001">
    <property type="protein sequence ID" value="EFV45171.1"/>
    <property type="molecule type" value="Genomic_DNA"/>
</dbReference>
<dbReference type="RefSeq" id="WP_005025710.1">
    <property type="nucleotide sequence ID" value="NZ_KE150238.1"/>
</dbReference>
<name>E5Y473_BILW3</name>
<dbReference type="AlphaFoldDB" id="E5Y473"/>
<reference evidence="1 2" key="1">
    <citation type="submission" date="2010-10" db="EMBL/GenBank/DDBJ databases">
        <authorList>
            <consortium name="The Broad Institute Genome Sequencing Platform"/>
            <person name="Ward D."/>
            <person name="Earl A."/>
            <person name="Feldgarden M."/>
            <person name="Young S.K."/>
            <person name="Gargeya S."/>
            <person name="Zeng Q."/>
            <person name="Alvarado L."/>
            <person name="Berlin A."/>
            <person name="Bochicchio J."/>
            <person name="Chapman S.B."/>
            <person name="Chen Z."/>
            <person name="Freedman E."/>
            <person name="Gellesch M."/>
            <person name="Goldberg J."/>
            <person name="Griggs A."/>
            <person name="Gujja S."/>
            <person name="Heilman E."/>
            <person name="Heiman D."/>
            <person name="Howarth C."/>
            <person name="Mehta T."/>
            <person name="Neiman D."/>
            <person name="Pearson M."/>
            <person name="Roberts A."/>
            <person name="Saif S."/>
            <person name="Shea T."/>
            <person name="Shenoy N."/>
            <person name="Sisk P."/>
            <person name="Stolte C."/>
            <person name="Sykes S."/>
            <person name="White J."/>
            <person name="Yandava C."/>
            <person name="Allen-Vercoe E."/>
            <person name="Sibley C."/>
            <person name="Ambrose C.E."/>
            <person name="Strauss J."/>
            <person name="Daigneault M."/>
            <person name="Haas B."/>
            <person name="Nusbaum C."/>
            <person name="Birren B."/>
        </authorList>
    </citation>
    <scope>NUCLEOTIDE SEQUENCE [LARGE SCALE GENOMIC DNA]</scope>
    <source>
        <strain evidence="1 2">3_1_6</strain>
    </source>
</reference>
<evidence type="ECO:0000313" key="2">
    <source>
        <dbReference type="Proteomes" id="UP000006034"/>
    </source>
</evidence>
<keyword evidence="2" id="KW-1185">Reference proteome</keyword>
<sequence length="184" mass="20738">MLDPKQCVLFSGGAAGTEQFFGAQAEAWGIEEVNYSFDGHQIERKRGVRVLTSEELALKDVSLTYVSRLMGREFTKAPLFRKVLQSICWQVSSGQEVVVVGNIQPDQTVKGGTGWGAEFAKICNKPLLVFDQEQDGWYRWLNDAWVKVEEPVIEHTHFTATGTRFMEANGRKAISDLFARSFNR</sequence>
<gene>
    <name evidence="1" type="ORF">HMPREF0179_00984</name>
</gene>
<protein>
    <submittedName>
        <fullName evidence="1">Uncharacterized protein</fullName>
    </submittedName>
</protein>
<dbReference type="STRING" id="563192.HMPREF0179_00984"/>
<accession>E5Y473</accession>
<evidence type="ECO:0000313" key="1">
    <source>
        <dbReference type="EMBL" id="EFV45171.1"/>
    </source>
</evidence>
<reference evidence="1 2" key="2">
    <citation type="submission" date="2013-04" db="EMBL/GenBank/DDBJ databases">
        <title>The Genome Sequence of Bilophila wadsworthia 3_1_6.</title>
        <authorList>
            <consortium name="The Broad Institute Genomics Platform"/>
            <person name="Earl A."/>
            <person name="Ward D."/>
            <person name="Feldgarden M."/>
            <person name="Gevers D."/>
            <person name="Sibley C."/>
            <person name="Strauss J."/>
            <person name="Allen-Vercoe E."/>
            <person name="Walker B."/>
            <person name="Young S."/>
            <person name="Zeng Q."/>
            <person name="Gargeya S."/>
            <person name="Fitzgerald M."/>
            <person name="Haas B."/>
            <person name="Abouelleil A."/>
            <person name="Allen A.W."/>
            <person name="Alvarado L."/>
            <person name="Arachchi H.M."/>
            <person name="Berlin A.M."/>
            <person name="Chapman S.B."/>
            <person name="Gainer-Dewar J."/>
            <person name="Goldberg J."/>
            <person name="Griggs A."/>
            <person name="Gujja S."/>
            <person name="Hansen M."/>
            <person name="Howarth C."/>
            <person name="Imamovic A."/>
            <person name="Ireland A."/>
            <person name="Larimer J."/>
            <person name="McCowan C."/>
            <person name="Murphy C."/>
            <person name="Pearson M."/>
            <person name="Poon T.W."/>
            <person name="Priest M."/>
            <person name="Roberts A."/>
            <person name="Saif S."/>
            <person name="Shea T."/>
            <person name="Sisk P."/>
            <person name="Sykes S."/>
            <person name="Wortman J."/>
            <person name="Nusbaum C."/>
            <person name="Birren B."/>
        </authorList>
    </citation>
    <scope>NUCLEOTIDE SEQUENCE [LARGE SCALE GENOMIC DNA]</scope>
    <source>
        <strain evidence="1 2">3_1_6</strain>
    </source>
</reference>
<dbReference type="eggNOG" id="COG0467">
    <property type="taxonomic scope" value="Bacteria"/>
</dbReference>
<dbReference type="GeneID" id="78086123"/>
<dbReference type="HOGENOM" id="CLU_091417_0_0_7"/>
<organism evidence="1 2">
    <name type="scientific">Bilophila wadsworthia (strain 3_1_6)</name>
    <dbReference type="NCBI Taxonomy" id="563192"/>
    <lineage>
        <taxon>Bacteria</taxon>
        <taxon>Pseudomonadati</taxon>
        <taxon>Thermodesulfobacteriota</taxon>
        <taxon>Desulfovibrionia</taxon>
        <taxon>Desulfovibrionales</taxon>
        <taxon>Desulfovibrionaceae</taxon>
        <taxon>Bilophila</taxon>
    </lineage>
</organism>
<comment type="caution">
    <text evidence="1">The sequence shown here is derived from an EMBL/GenBank/DDBJ whole genome shotgun (WGS) entry which is preliminary data.</text>
</comment>
<dbReference type="Proteomes" id="UP000006034">
    <property type="component" value="Unassembled WGS sequence"/>
</dbReference>
<proteinExistence type="predicted"/>
<dbReference type="OrthoDB" id="1334607at2"/>